<dbReference type="Proteomes" id="UP000299102">
    <property type="component" value="Unassembled WGS sequence"/>
</dbReference>
<evidence type="ECO:0000256" key="1">
    <source>
        <dbReference type="SAM" id="MobiDB-lite"/>
    </source>
</evidence>
<comment type="caution">
    <text evidence="2">The sequence shown here is derived from an EMBL/GenBank/DDBJ whole genome shotgun (WGS) entry which is preliminary data.</text>
</comment>
<accession>A0A4C1ZZ02</accession>
<feature type="region of interest" description="Disordered" evidence="1">
    <location>
        <begin position="70"/>
        <end position="103"/>
    </location>
</feature>
<proteinExistence type="predicted"/>
<keyword evidence="3" id="KW-1185">Reference proteome</keyword>
<evidence type="ECO:0000313" key="3">
    <source>
        <dbReference type="Proteomes" id="UP000299102"/>
    </source>
</evidence>
<feature type="compositionally biased region" description="Polar residues" evidence="1">
    <location>
        <begin position="74"/>
        <end position="88"/>
    </location>
</feature>
<dbReference type="AlphaFoldDB" id="A0A4C1ZZ02"/>
<name>A0A4C1ZZ02_EUMVA</name>
<reference evidence="2 3" key="1">
    <citation type="journal article" date="2019" name="Commun. Biol.">
        <title>The bagworm genome reveals a unique fibroin gene that provides high tensile strength.</title>
        <authorList>
            <person name="Kono N."/>
            <person name="Nakamura H."/>
            <person name="Ohtoshi R."/>
            <person name="Tomita M."/>
            <person name="Numata K."/>
            <person name="Arakawa K."/>
        </authorList>
    </citation>
    <scope>NUCLEOTIDE SEQUENCE [LARGE SCALE GENOMIC DNA]</scope>
</reference>
<dbReference type="EMBL" id="BGZK01002302">
    <property type="protein sequence ID" value="GBP92722.1"/>
    <property type="molecule type" value="Genomic_DNA"/>
</dbReference>
<gene>
    <name evidence="2" type="ORF">EVAR_66043_1</name>
</gene>
<sequence>MYTRNAQRSHQALPALLGRNRIFDAVAPSASDTRRDLNKSTTVPKAYIRAFFSLGPRKLANLSRFGVGQREPLDSTNGPNANTYTSNGVAGGGGRYKLPCGMR</sequence>
<evidence type="ECO:0000313" key="2">
    <source>
        <dbReference type="EMBL" id="GBP92722.1"/>
    </source>
</evidence>
<organism evidence="2 3">
    <name type="scientific">Eumeta variegata</name>
    <name type="common">Bagworm moth</name>
    <name type="synonym">Eumeta japonica</name>
    <dbReference type="NCBI Taxonomy" id="151549"/>
    <lineage>
        <taxon>Eukaryota</taxon>
        <taxon>Metazoa</taxon>
        <taxon>Ecdysozoa</taxon>
        <taxon>Arthropoda</taxon>
        <taxon>Hexapoda</taxon>
        <taxon>Insecta</taxon>
        <taxon>Pterygota</taxon>
        <taxon>Neoptera</taxon>
        <taxon>Endopterygota</taxon>
        <taxon>Lepidoptera</taxon>
        <taxon>Glossata</taxon>
        <taxon>Ditrysia</taxon>
        <taxon>Tineoidea</taxon>
        <taxon>Psychidae</taxon>
        <taxon>Oiketicinae</taxon>
        <taxon>Eumeta</taxon>
    </lineage>
</organism>
<protein>
    <submittedName>
        <fullName evidence="2">Uncharacterized protein</fullName>
    </submittedName>
</protein>